<name>A0A0R3K3D3_CALMK</name>
<dbReference type="STRING" id="908809.ABG79_01322"/>
<evidence type="ECO:0000313" key="9">
    <source>
        <dbReference type="Proteomes" id="UP000052015"/>
    </source>
</evidence>
<dbReference type="InterPro" id="IPR043129">
    <property type="entry name" value="ATPase_NBD"/>
</dbReference>
<evidence type="ECO:0000256" key="3">
    <source>
        <dbReference type="ARBA" id="ARBA00022694"/>
    </source>
</evidence>
<evidence type="ECO:0000313" key="8">
    <source>
        <dbReference type="EMBL" id="KRQ86831.1"/>
    </source>
</evidence>
<dbReference type="Gene3D" id="3.30.420.40">
    <property type="match status" value="2"/>
</dbReference>
<dbReference type="GO" id="GO:0008033">
    <property type="term" value="P:tRNA processing"/>
    <property type="evidence" value="ECO:0007669"/>
    <property type="project" value="UniProtKB-KW"/>
</dbReference>
<dbReference type="Proteomes" id="UP000052015">
    <property type="component" value="Unassembled WGS sequence"/>
</dbReference>
<evidence type="ECO:0000256" key="5">
    <source>
        <dbReference type="ARBA" id="ARBA00023315"/>
    </source>
</evidence>
<keyword evidence="3" id="KW-0819">tRNA processing</keyword>
<keyword evidence="9" id="KW-1185">Reference proteome</keyword>
<dbReference type="AlphaFoldDB" id="A0A0R3K3D3"/>
<gene>
    <name evidence="8" type="primary">tsaD_2</name>
    <name evidence="8" type="ORF">ABG79_01322</name>
</gene>
<dbReference type="PANTHER" id="PTHR11735">
    <property type="entry name" value="TRNA N6-ADENOSINE THREONYLCARBAMOYLTRANSFERASE"/>
    <property type="match status" value="1"/>
</dbReference>
<dbReference type="PRINTS" id="PR00789">
    <property type="entry name" value="OSIALOPTASE"/>
</dbReference>
<keyword evidence="2 8" id="KW-0808">Transferase</keyword>
<reference evidence="8 9" key="1">
    <citation type="submission" date="2015-09" db="EMBL/GenBank/DDBJ databases">
        <title>Draft genome sequence of a Caloramator mitchellensis, a moderate thermophile from the Great Artesian Basin of Australia.</title>
        <authorList>
            <person name="Patel B.K."/>
        </authorList>
    </citation>
    <scope>NUCLEOTIDE SEQUENCE [LARGE SCALE GENOMIC DNA]</scope>
    <source>
        <strain evidence="8 9">VF08</strain>
    </source>
</reference>
<evidence type="ECO:0000256" key="1">
    <source>
        <dbReference type="ARBA" id="ARBA00012156"/>
    </source>
</evidence>
<dbReference type="Pfam" id="PF00814">
    <property type="entry name" value="TsaD"/>
    <property type="match status" value="1"/>
</dbReference>
<organism evidence="8 9">
    <name type="scientific">Caloramator mitchellensis</name>
    <dbReference type="NCBI Taxonomy" id="908809"/>
    <lineage>
        <taxon>Bacteria</taxon>
        <taxon>Bacillati</taxon>
        <taxon>Bacillota</taxon>
        <taxon>Clostridia</taxon>
        <taxon>Eubacteriales</taxon>
        <taxon>Clostridiaceae</taxon>
        <taxon>Caloramator</taxon>
    </lineage>
</organism>
<evidence type="ECO:0000256" key="6">
    <source>
        <dbReference type="ARBA" id="ARBA00048117"/>
    </source>
</evidence>
<dbReference type="InterPro" id="IPR000905">
    <property type="entry name" value="Gcp-like_dom"/>
</dbReference>
<proteinExistence type="predicted"/>
<comment type="caution">
    <text evidence="8">The sequence shown here is derived from an EMBL/GenBank/DDBJ whole genome shotgun (WGS) entry which is preliminary data.</text>
</comment>
<evidence type="ECO:0000256" key="4">
    <source>
        <dbReference type="ARBA" id="ARBA00022723"/>
    </source>
</evidence>
<dbReference type="PANTHER" id="PTHR11735:SF11">
    <property type="entry name" value="TRNA THREONYLCARBAMOYLADENOSINE BIOSYNTHESIS PROTEIN TSAB"/>
    <property type="match status" value="1"/>
</dbReference>
<dbReference type="InterPro" id="IPR017861">
    <property type="entry name" value="KAE1/TsaD"/>
</dbReference>
<protein>
    <recommendedName>
        <fullName evidence="1">N(6)-L-threonylcarbamoyladenine synthase</fullName>
        <ecNumber evidence="1">2.3.1.234</ecNumber>
    </recommendedName>
</protein>
<dbReference type="EMBL" id="LKHP01000006">
    <property type="protein sequence ID" value="KRQ86831.1"/>
    <property type="molecule type" value="Genomic_DNA"/>
</dbReference>
<dbReference type="GO" id="GO:0005829">
    <property type="term" value="C:cytosol"/>
    <property type="evidence" value="ECO:0007669"/>
    <property type="project" value="TreeGrafter"/>
</dbReference>
<evidence type="ECO:0000256" key="2">
    <source>
        <dbReference type="ARBA" id="ARBA00022679"/>
    </source>
</evidence>
<keyword evidence="5 8" id="KW-0012">Acyltransferase</keyword>
<dbReference type="RefSeq" id="WP_057978369.1">
    <property type="nucleotide sequence ID" value="NZ_LKHP01000006.1"/>
</dbReference>
<dbReference type="SUPFAM" id="SSF53067">
    <property type="entry name" value="Actin-like ATPase domain"/>
    <property type="match status" value="1"/>
</dbReference>
<dbReference type="OrthoDB" id="1675500at2"/>
<dbReference type="EC" id="2.3.1.234" evidence="1"/>
<evidence type="ECO:0000259" key="7">
    <source>
        <dbReference type="Pfam" id="PF00814"/>
    </source>
</evidence>
<accession>A0A0R3K3D3</accession>
<dbReference type="GO" id="GO:0061711">
    <property type="term" value="F:tRNA N(6)-L-threonylcarbamoyladenine synthase activity"/>
    <property type="evidence" value="ECO:0007669"/>
    <property type="project" value="UniProtKB-EC"/>
</dbReference>
<sequence length="305" mass="34077">MQKVLGIDTSNYTTSIAVVDENGIIYDKRKILDVKRGEKGLRQSEALFQHVNNLPDILDEININDIAAVCVSVKPRPQDNSYMPVFIAGERFAKVISISKSIPLFLTTHQEGHIESALQSISFNYNDFIALHLSGGTSEVLMVKKYLDYKIELIGGTRDISFGQFIDRLGVELGINFPCGRTMDDLALSAPKKDLRIPSRVDGYYFNLSGQETNGLNMIKNGYNQEEISFAAMMCVAKTLEKLINNLINDFNLPIILIGGVSSSNFLKKYFKGKFEGRLFFSESNYATDNAVGVAYIGLRKIKEE</sequence>
<feature type="domain" description="Gcp-like" evidence="7">
    <location>
        <begin position="60"/>
        <end position="295"/>
    </location>
</feature>
<keyword evidence="4" id="KW-0479">Metal-binding</keyword>
<comment type="catalytic activity">
    <reaction evidence="6">
        <text>L-threonylcarbamoyladenylate + adenosine(37) in tRNA = N(6)-L-threonylcarbamoyladenosine(37) in tRNA + AMP + H(+)</text>
        <dbReference type="Rhea" id="RHEA:37059"/>
        <dbReference type="Rhea" id="RHEA-COMP:10162"/>
        <dbReference type="Rhea" id="RHEA-COMP:10163"/>
        <dbReference type="ChEBI" id="CHEBI:15378"/>
        <dbReference type="ChEBI" id="CHEBI:73682"/>
        <dbReference type="ChEBI" id="CHEBI:74411"/>
        <dbReference type="ChEBI" id="CHEBI:74418"/>
        <dbReference type="ChEBI" id="CHEBI:456215"/>
        <dbReference type="EC" id="2.3.1.234"/>
    </reaction>
</comment>
<dbReference type="GO" id="GO:0046872">
    <property type="term" value="F:metal ion binding"/>
    <property type="evidence" value="ECO:0007669"/>
    <property type="project" value="UniProtKB-KW"/>
</dbReference>
<dbReference type="PATRIC" id="fig|908809.3.peg.1331"/>